<sequence length="48" mass="5495">MQDGELNDSTGFFEESEWRSRFQAFRPVAHARGLRMSRSFSASLKACP</sequence>
<organism evidence="1 2">
    <name type="scientific">Pseudomonas chlororaphis</name>
    <dbReference type="NCBI Taxonomy" id="587753"/>
    <lineage>
        <taxon>Bacteria</taxon>
        <taxon>Pseudomonadati</taxon>
        <taxon>Pseudomonadota</taxon>
        <taxon>Gammaproteobacteria</taxon>
        <taxon>Pseudomonadales</taxon>
        <taxon>Pseudomonadaceae</taxon>
        <taxon>Pseudomonas</taxon>
    </lineage>
</organism>
<reference evidence="1 2" key="1">
    <citation type="submission" date="2018-03" db="EMBL/GenBank/DDBJ databases">
        <title>Diversity of phytobeneficial traits revealed by whole-genome analysis of worldwide-isolated phenazine-producing Pseudomonas spp.</title>
        <authorList>
            <person name="Biessy A."/>
            <person name="Novinscak A."/>
            <person name="Blom J."/>
            <person name="Leger G."/>
            <person name="Thomashow L.S."/>
            <person name="Cazorla F.M."/>
            <person name="Josic D."/>
            <person name="Filion M."/>
        </authorList>
    </citation>
    <scope>NUCLEOTIDE SEQUENCE [LARGE SCALE GENOMIC DNA]</scope>
    <source>
        <strain evidence="1 2">B25</strain>
    </source>
</reference>
<evidence type="ECO:0000313" key="1">
    <source>
        <dbReference type="EMBL" id="AZE46284.1"/>
    </source>
</evidence>
<evidence type="ECO:0000313" key="2">
    <source>
        <dbReference type="Proteomes" id="UP000268048"/>
    </source>
</evidence>
<accession>A0A3G7TGS4</accession>
<proteinExistence type="predicted"/>
<dbReference type="EMBL" id="CP027753">
    <property type="protein sequence ID" value="AZE46284.1"/>
    <property type="molecule type" value="Genomic_DNA"/>
</dbReference>
<dbReference type="Proteomes" id="UP000268048">
    <property type="component" value="Chromosome"/>
</dbReference>
<name>A0A3G7TGS4_9PSED</name>
<protein>
    <submittedName>
        <fullName evidence="1">Uncharacterized protein</fullName>
    </submittedName>
</protein>
<gene>
    <name evidence="1" type="ORF">C4K04_0582</name>
</gene>
<dbReference type="AlphaFoldDB" id="A0A3G7TGS4"/>